<keyword evidence="3" id="KW-1185">Reference proteome</keyword>
<name>A0A6J8CB13_MYTCO</name>
<dbReference type="AlphaFoldDB" id="A0A6J8CB13"/>
<proteinExistence type="predicted"/>
<sequence>MEQEEYDDIFMYLKETKYSDGENDNDKRILRRKAKNFVYFWNSITKDVGDYLKCCEECQRKNKKTKTSVSEMTPVPVPERVWEKIAIYLIGSFLNSKKKPISENGYRTSYHHSTKFTPFYLMYLRQAVLPNETLDNYTENVGDEVKEKSTEHVISNLEVVRQEVTKKFKQNVQKAQKRQKEAYDRRHNVETKLYEIGQYVLLKKFRQKAGMATFEQRKYVGPNPESDSDDTTGDDEQDDQTDNTNISTELDEDNVDGGEAGGHDNDDSVFLTQKKIIDENDEKLDNNTLAINFNLSQSSMNSDVEVQQLMKDKDKEQAVSIDAYSKNEQNLDNKLSDIKREMKEFVRGEICKQARDQQRFEKSPTRKVDNLETNLKNENSESTERYNRLSTRIGNVELKHEKLENQISSNQNLIIGFLTHKREDMSYMKERFKNIPTQKPDDEDLNHDENCRRKKNLNGVYLLKKIMVMLNTNLQLNTLLLLVEVTKYI</sequence>
<dbReference type="Proteomes" id="UP000507470">
    <property type="component" value="Unassembled WGS sequence"/>
</dbReference>
<evidence type="ECO:0000313" key="3">
    <source>
        <dbReference type="Proteomes" id="UP000507470"/>
    </source>
</evidence>
<feature type="region of interest" description="Disordered" evidence="1">
    <location>
        <begin position="215"/>
        <end position="267"/>
    </location>
</feature>
<dbReference type="PANTHER" id="PTHR47266">
    <property type="entry name" value="ENDONUCLEASE-RELATED"/>
    <property type="match status" value="1"/>
</dbReference>
<dbReference type="EMBL" id="CACVKT020005205">
    <property type="protein sequence ID" value="CAC5393608.1"/>
    <property type="molecule type" value="Genomic_DNA"/>
</dbReference>
<organism evidence="2 3">
    <name type="scientific">Mytilus coruscus</name>
    <name type="common">Sea mussel</name>
    <dbReference type="NCBI Taxonomy" id="42192"/>
    <lineage>
        <taxon>Eukaryota</taxon>
        <taxon>Metazoa</taxon>
        <taxon>Spiralia</taxon>
        <taxon>Lophotrochozoa</taxon>
        <taxon>Mollusca</taxon>
        <taxon>Bivalvia</taxon>
        <taxon>Autobranchia</taxon>
        <taxon>Pteriomorphia</taxon>
        <taxon>Mytilida</taxon>
        <taxon>Mytiloidea</taxon>
        <taxon>Mytilidae</taxon>
        <taxon>Mytilinae</taxon>
        <taxon>Mytilus</taxon>
    </lineage>
</organism>
<dbReference type="InterPro" id="IPR052160">
    <property type="entry name" value="Gypsy_RT_Integrase-like"/>
</dbReference>
<dbReference type="OrthoDB" id="413122at2759"/>
<evidence type="ECO:0008006" key="4">
    <source>
        <dbReference type="Google" id="ProtNLM"/>
    </source>
</evidence>
<reference evidence="2 3" key="1">
    <citation type="submission" date="2020-06" db="EMBL/GenBank/DDBJ databases">
        <authorList>
            <person name="Li R."/>
            <person name="Bekaert M."/>
        </authorList>
    </citation>
    <scope>NUCLEOTIDE SEQUENCE [LARGE SCALE GENOMIC DNA]</scope>
    <source>
        <strain evidence="3">wild</strain>
    </source>
</reference>
<evidence type="ECO:0000256" key="1">
    <source>
        <dbReference type="SAM" id="MobiDB-lite"/>
    </source>
</evidence>
<protein>
    <recommendedName>
        <fullName evidence="4">Integrase zinc-binding domain-containing protein</fullName>
    </recommendedName>
</protein>
<accession>A0A6J8CB13</accession>
<gene>
    <name evidence="2" type="ORF">MCOR_28457</name>
</gene>
<feature type="compositionally biased region" description="Acidic residues" evidence="1">
    <location>
        <begin position="226"/>
        <end position="241"/>
    </location>
</feature>
<evidence type="ECO:0000313" key="2">
    <source>
        <dbReference type="EMBL" id="CAC5393608.1"/>
    </source>
</evidence>